<dbReference type="PANTHER" id="PTHR24055">
    <property type="entry name" value="MITOGEN-ACTIVATED PROTEIN KINASE"/>
    <property type="match status" value="1"/>
</dbReference>
<keyword evidence="5" id="KW-0418">Kinase</keyword>
<feature type="binding site" evidence="9">
    <location>
        <position position="33"/>
    </location>
    <ligand>
        <name>ATP</name>
        <dbReference type="ChEBI" id="CHEBI:30616"/>
    </ligand>
</feature>
<keyword evidence="2" id="KW-0723">Serine/threonine-protein kinase</keyword>
<feature type="compositionally biased region" description="Basic and acidic residues" evidence="10">
    <location>
        <begin position="381"/>
        <end position="408"/>
    </location>
</feature>
<organism evidence="12 13">
    <name type="scientific">Naegleria lovaniensis</name>
    <name type="common">Amoeba</name>
    <dbReference type="NCBI Taxonomy" id="51637"/>
    <lineage>
        <taxon>Eukaryota</taxon>
        <taxon>Discoba</taxon>
        <taxon>Heterolobosea</taxon>
        <taxon>Tetramitia</taxon>
        <taxon>Eutetramitia</taxon>
        <taxon>Vahlkampfiidae</taxon>
        <taxon>Naegleria</taxon>
    </lineage>
</organism>
<dbReference type="AlphaFoldDB" id="A0AA88GIM3"/>
<evidence type="ECO:0000256" key="6">
    <source>
        <dbReference type="ARBA" id="ARBA00022840"/>
    </source>
</evidence>
<dbReference type="EC" id="2.7.11.22" evidence="1"/>
<evidence type="ECO:0000256" key="9">
    <source>
        <dbReference type="PROSITE-ProRule" id="PRU10141"/>
    </source>
</evidence>
<dbReference type="PROSITE" id="PS00108">
    <property type="entry name" value="PROTEIN_KINASE_ST"/>
    <property type="match status" value="1"/>
</dbReference>
<gene>
    <name evidence="12" type="ORF">C9374_008669</name>
</gene>
<dbReference type="Pfam" id="PF00069">
    <property type="entry name" value="Pkinase"/>
    <property type="match status" value="1"/>
</dbReference>
<comment type="catalytic activity">
    <reaction evidence="7">
        <text>L-threonyl-[protein] + ATP = O-phospho-L-threonyl-[protein] + ADP + H(+)</text>
        <dbReference type="Rhea" id="RHEA:46608"/>
        <dbReference type="Rhea" id="RHEA-COMP:11060"/>
        <dbReference type="Rhea" id="RHEA-COMP:11605"/>
        <dbReference type="ChEBI" id="CHEBI:15378"/>
        <dbReference type="ChEBI" id="CHEBI:30013"/>
        <dbReference type="ChEBI" id="CHEBI:30616"/>
        <dbReference type="ChEBI" id="CHEBI:61977"/>
        <dbReference type="ChEBI" id="CHEBI:456216"/>
        <dbReference type="EC" id="2.7.11.22"/>
    </reaction>
</comment>
<evidence type="ECO:0000256" key="1">
    <source>
        <dbReference type="ARBA" id="ARBA00012425"/>
    </source>
</evidence>
<dbReference type="Proteomes" id="UP000816034">
    <property type="component" value="Unassembled WGS sequence"/>
</dbReference>
<dbReference type="RefSeq" id="XP_044545309.1">
    <property type="nucleotide sequence ID" value="XM_044698770.1"/>
</dbReference>
<dbReference type="SUPFAM" id="SSF56112">
    <property type="entry name" value="Protein kinase-like (PK-like)"/>
    <property type="match status" value="1"/>
</dbReference>
<feature type="region of interest" description="Disordered" evidence="10">
    <location>
        <begin position="608"/>
        <end position="647"/>
    </location>
</feature>
<evidence type="ECO:0000256" key="3">
    <source>
        <dbReference type="ARBA" id="ARBA00022679"/>
    </source>
</evidence>
<proteinExistence type="predicted"/>
<dbReference type="GeneID" id="68101123"/>
<evidence type="ECO:0000256" key="8">
    <source>
        <dbReference type="ARBA" id="ARBA00048367"/>
    </source>
</evidence>
<feature type="domain" description="Protein kinase" evidence="11">
    <location>
        <begin position="4"/>
        <end position="289"/>
    </location>
</feature>
<feature type="region of interest" description="Disordered" evidence="10">
    <location>
        <begin position="484"/>
        <end position="518"/>
    </location>
</feature>
<dbReference type="InterPro" id="IPR050117">
    <property type="entry name" value="MAPK"/>
</dbReference>
<dbReference type="InterPro" id="IPR017441">
    <property type="entry name" value="Protein_kinase_ATP_BS"/>
</dbReference>
<keyword evidence="13" id="KW-1185">Reference proteome</keyword>
<feature type="region of interest" description="Disordered" evidence="10">
    <location>
        <begin position="369"/>
        <end position="444"/>
    </location>
</feature>
<keyword evidence="4 9" id="KW-0547">Nucleotide-binding</keyword>
<dbReference type="GO" id="GO:0005524">
    <property type="term" value="F:ATP binding"/>
    <property type="evidence" value="ECO:0007669"/>
    <property type="project" value="UniProtKB-UniRule"/>
</dbReference>
<evidence type="ECO:0000256" key="4">
    <source>
        <dbReference type="ARBA" id="ARBA00022741"/>
    </source>
</evidence>
<dbReference type="FunFam" id="1.10.510.10:FF:000624">
    <property type="entry name" value="Mitogen-activated protein kinase"/>
    <property type="match status" value="1"/>
</dbReference>
<comment type="catalytic activity">
    <reaction evidence="8">
        <text>L-seryl-[protein] + ATP = O-phospho-L-seryl-[protein] + ADP + H(+)</text>
        <dbReference type="Rhea" id="RHEA:17989"/>
        <dbReference type="Rhea" id="RHEA-COMP:9863"/>
        <dbReference type="Rhea" id="RHEA-COMP:11604"/>
        <dbReference type="ChEBI" id="CHEBI:15378"/>
        <dbReference type="ChEBI" id="CHEBI:29999"/>
        <dbReference type="ChEBI" id="CHEBI:30616"/>
        <dbReference type="ChEBI" id="CHEBI:83421"/>
        <dbReference type="ChEBI" id="CHEBI:456216"/>
        <dbReference type="EC" id="2.7.11.22"/>
    </reaction>
</comment>
<accession>A0AA88GIM3</accession>
<dbReference type="SMART" id="SM00220">
    <property type="entry name" value="S_TKc"/>
    <property type="match status" value="1"/>
</dbReference>
<dbReference type="PROSITE" id="PS00107">
    <property type="entry name" value="PROTEIN_KINASE_ATP"/>
    <property type="match status" value="1"/>
</dbReference>
<evidence type="ECO:0000256" key="5">
    <source>
        <dbReference type="ARBA" id="ARBA00022777"/>
    </source>
</evidence>
<dbReference type="FunFam" id="3.30.200.20:FF:000049">
    <property type="entry name" value="cyclin-dependent kinase-like 1 isoform X1"/>
    <property type="match status" value="1"/>
</dbReference>
<dbReference type="InterPro" id="IPR011009">
    <property type="entry name" value="Kinase-like_dom_sf"/>
</dbReference>
<keyword evidence="3" id="KW-0808">Transferase</keyword>
<name>A0AA88GIM3_NAELO</name>
<reference evidence="12 13" key="1">
    <citation type="journal article" date="2018" name="BMC Genomics">
        <title>The genome of Naegleria lovaniensis, the basis for a comparative approach to unravel pathogenicity factors of the human pathogenic amoeba N. fowleri.</title>
        <authorList>
            <person name="Liechti N."/>
            <person name="Schurch N."/>
            <person name="Bruggmann R."/>
            <person name="Wittwer M."/>
        </authorList>
    </citation>
    <scope>NUCLEOTIDE SEQUENCE [LARGE SCALE GENOMIC DNA]</scope>
    <source>
        <strain evidence="12 13">ATCC 30569</strain>
    </source>
</reference>
<comment type="caution">
    <text evidence="12">The sequence shown here is derived from an EMBL/GenBank/DDBJ whole genome shotgun (WGS) entry which is preliminary data.</text>
</comment>
<evidence type="ECO:0000256" key="10">
    <source>
        <dbReference type="SAM" id="MobiDB-lite"/>
    </source>
</evidence>
<dbReference type="Gene3D" id="3.30.200.20">
    <property type="entry name" value="Phosphorylase Kinase, domain 1"/>
    <property type="match status" value="1"/>
</dbReference>
<evidence type="ECO:0000313" key="12">
    <source>
        <dbReference type="EMBL" id="KAG2378047.1"/>
    </source>
</evidence>
<evidence type="ECO:0000259" key="11">
    <source>
        <dbReference type="PROSITE" id="PS50011"/>
    </source>
</evidence>
<evidence type="ECO:0000256" key="2">
    <source>
        <dbReference type="ARBA" id="ARBA00022527"/>
    </source>
</evidence>
<dbReference type="EMBL" id="PYSW02000035">
    <property type="protein sequence ID" value="KAG2378047.1"/>
    <property type="molecule type" value="Genomic_DNA"/>
</dbReference>
<dbReference type="GO" id="GO:0004693">
    <property type="term" value="F:cyclin-dependent protein serine/threonine kinase activity"/>
    <property type="evidence" value="ECO:0007669"/>
    <property type="project" value="UniProtKB-EC"/>
</dbReference>
<dbReference type="Gene3D" id="1.10.510.10">
    <property type="entry name" value="Transferase(Phosphotransferase) domain 1"/>
    <property type="match status" value="1"/>
</dbReference>
<evidence type="ECO:0000313" key="13">
    <source>
        <dbReference type="Proteomes" id="UP000816034"/>
    </source>
</evidence>
<dbReference type="InterPro" id="IPR008271">
    <property type="entry name" value="Ser/Thr_kinase_AS"/>
</dbReference>
<keyword evidence="6 9" id="KW-0067">ATP-binding</keyword>
<feature type="compositionally biased region" description="Polar residues" evidence="10">
    <location>
        <begin position="422"/>
        <end position="431"/>
    </location>
</feature>
<sequence length="647" mass="74240">MDRYEVIDKIGEGTYGVVLKCRDRESGEHVAIKQFKENDQKDEIVRKTTMREVKLLKSLKHENIITLKDVFRKRGRLHLVFEFYEMNMLEHLSQQPEGFPEDIVKLYMFQLVKAIAYCHENQVIHRDIKLENIMINSNKQLKLIDFGFARTIPKKETEFTDYIATRWYRCPSLLLGCKHYGPEVDIWAIGCIMAELLTGKPLFPGHSEIDQLYLIQKLLGPLTKEQTKMFFKNPMFNGYKFPDMTACEGLERRFLGKVSKSGLLFLKGCLKIDPKERFTSTDCLNHKFFESIDIGRYQVEPTVETIQKPILGSSTSKGNVLQTVNYLEHREENVNTARKKKVITKPSEMMTGCLESVDDYQQPEFDMSILQPNKRVRSRQGGRDYEEDTSRSQSRTEKRKPKLSEVHLQKLPLPKPVPTKTNFNKLPYSNTYEKKKPVSSQKLRHLQPTDNYHAKSQYEVIEENIDQENEPVGKQFLSQKKELNRAPSSFSDNLIHDDSTSSPRLLGEKGVKTRKSKSNLTLRSSVKNGFSALDQPKTTNVGCLSPIKALPKLHHISPQSHPILGAQQGRKSASTKKIPLGNALELGNIDDLEKDLFDHFCGDNNPISITNDPVLTHSRTKTPPASLRNDPHSQHSRVHLKPIQINN</sequence>
<protein>
    <recommendedName>
        <fullName evidence="1">cyclin-dependent kinase</fullName>
        <ecNumber evidence="1">2.7.11.22</ecNumber>
    </recommendedName>
</protein>
<evidence type="ECO:0000256" key="7">
    <source>
        <dbReference type="ARBA" id="ARBA00047811"/>
    </source>
</evidence>
<dbReference type="InterPro" id="IPR000719">
    <property type="entry name" value="Prot_kinase_dom"/>
</dbReference>
<dbReference type="PROSITE" id="PS50011">
    <property type="entry name" value="PROTEIN_KINASE_DOM"/>
    <property type="match status" value="1"/>
</dbReference>